<dbReference type="OrthoDB" id="8829067at2"/>
<feature type="domain" description="T6SS Tle3 phospholipase effector alpha/beta" evidence="3">
    <location>
        <begin position="35"/>
        <end position="370"/>
    </location>
</feature>
<gene>
    <name evidence="4" type="ORF">CEW87_19820</name>
</gene>
<evidence type="ECO:0000313" key="5">
    <source>
        <dbReference type="Proteomes" id="UP000244902"/>
    </source>
</evidence>
<protein>
    <recommendedName>
        <fullName evidence="6">DUF3274 domain-containing protein</fullName>
    </recommendedName>
</protein>
<dbReference type="AlphaFoldDB" id="A0A2U8H6F7"/>
<name>A0A2U8H6F7_9RHOO</name>
<feature type="region of interest" description="Disordered" evidence="1">
    <location>
        <begin position="493"/>
        <end position="551"/>
    </location>
</feature>
<dbReference type="Pfam" id="PF11678">
    <property type="entry name" value="Tle3_C"/>
    <property type="match status" value="1"/>
</dbReference>
<dbReference type="Pfam" id="PF24322">
    <property type="entry name" value="Tle3"/>
    <property type="match status" value="1"/>
</dbReference>
<reference evidence="4 5" key="1">
    <citation type="submission" date="2017-06" db="EMBL/GenBank/DDBJ databases">
        <title>Azoarcus sp. TSNA42 complete genome sequence.</title>
        <authorList>
            <person name="Woo J.-H."/>
            <person name="Kim H.-S."/>
        </authorList>
    </citation>
    <scope>NUCLEOTIDE SEQUENCE [LARGE SCALE GENOMIC DNA]</scope>
    <source>
        <strain evidence="4 5">TSNA42</strain>
    </source>
</reference>
<dbReference type="InterPro" id="IPR029058">
    <property type="entry name" value="AB_hydrolase_fold"/>
</dbReference>
<dbReference type="InterPro" id="IPR021692">
    <property type="entry name" value="Tle3_C"/>
</dbReference>
<accession>A0A2U8H6F7</accession>
<dbReference type="InterPro" id="IPR056221">
    <property type="entry name" value="Tle3_ab_dom"/>
</dbReference>
<feature type="domain" description="Antibacterial effector protein Tle3 C-terminal" evidence="2">
    <location>
        <begin position="582"/>
        <end position="649"/>
    </location>
</feature>
<sequence length="711" mass="79008">MNQPSPVQPQRVLARGECTTSPDCSDYPCLQRLPLPGVVILVHGVNSDGEWYDAAEQGLCVGLNKRLARRPAQLAYPGIDAGELTPVGYTDELDPEGFVDPNRTDKTFTKGVPHNSPVIRFRWGYKADMKAVKEWGANVWLNEHDYWGGGPFANGCSTLADLWSEGLDDHLFLWITAQHVNPVPGRDVYSCPPRAYYVHAALRLARLIASIRSKQPDCPITLVCHSQGNMIGLGAAFLGEASGAVADTYVLANPPYNLEPENGFDSWSQRGASDGDGRRGRQTWRARRDALKAFFDILRSRAAAQQPCENIDRLMANPAPQDNSAGFTVERDRACYGIDQRTVGRVTLYCNPHDQVISADTIRGIGWLGLSDEQIEDANAAGVFSQRVFAQGYPVGSPGRYHFWKNHWRAGEATGYWYPPSPRIRYRLVSGLESNSSMLGKALTLLTSVVLWPLTELIGLRVNAEPPEDWEIPVNAPALEPFLPTRFSRVEKTDGFDEGLDPAGAARNARKSGAELDPRDPYDTHGIQRSADGRTDDAPRGDARSEAQMRYEDRARLRMKARRAGMVDNRGLAVDELPDAQEDETYRAWRSRQIGEFLKDALDQNATDHSTIMTNPVHAERVLAYDVAIGTCTLTESDWHELRVEADWRYLQSLSELGHPHGHLSEYFLDGTMKKRPLHDWVKEVGSEAVKPTKIVDERVGGALLNVGSRV</sequence>
<organism evidence="4 5">
    <name type="scientific">Parazoarcus communis</name>
    <dbReference type="NCBI Taxonomy" id="41977"/>
    <lineage>
        <taxon>Bacteria</taxon>
        <taxon>Pseudomonadati</taxon>
        <taxon>Pseudomonadota</taxon>
        <taxon>Betaproteobacteria</taxon>
        <taxon>Rhodocyclales</taxon>
        <taxon>Zoogloeaceae</taxon>
        <taxon>Parazoarcus</taxon>
    </lineage>
</organism>
<feature type="compositionally biased region" description="Basic and acidic residues" evidence="1">
    <location>
        <begin position="512"/>
        <end position="523"/>
    </location>
</feature>
<evidence type="ECO:0000313" key="4">
    <source>
        <dbReference type="EMBL" id="AWI81411.1"/>
    </source>
</evidence>
<feature type="compositionally biased region" description="Basic and acidic residues" evidence="1">
    <location>
        <begin position="531"/>
        <end position="551"/>
    </location>
</feature>
<evidence type="ECO:0000259" key="3">
    <source>
        <dbReference type="Pfam" id="PF24322"/>
    </source>
</evidence>
<proteinExistence type="predicted"/>
<feature type="region of interest" description="Disordered" evidence="1">
    <location>
        <begin position="262"/>
        <end position="282"/>
    </location>
</feature>
<evidence type="ECO:0008006" key="6">
    <source>
        <dbReference type="Google" id="ProtNLM"/>
    </source>
</evidence>
<dbReference type="EMBL" id="CP022188">
    <property type="protein sequence ID" value="AWI81411.1"/>
    <property type="molecule type" value="Genomic_DNA"/>
</dbReference>
<evidence type="ECO:0000259" key="2">
    <source>
        <dbReference type="Pfam" id="PF11678"/>
    </source>
</evidence>
<dbReference type="Proteomes" id="UP000244902">
    <property type="component" value="Chromosome"/>
</dbReference>
<evidence type="ECO:0000256" key="1">
    <source>
        <dbReference type="SAM" id="MobiDB-lite"/>
    </source>
</evidence>
<dbReference type="RefSeq" id="WP_108975787.1">
    <property type="nucleotide sequence ID" value="NZ_CP022188.1"/>
</dbReference>
<dbReference type="SUPFAM" id="SSF53474">
    <property type="entry name" value="alpha/beta-Hydrolases"/>
    <property type="match status" value="1"/>
</dbReference>